<dbReference type="KEGG" id="cbae:COR50_08100"/>
<comment type="cofactor">
    <cofactor evidence="1">
        <name>Zn(2+)</name>
        <dbReference type="ChEBI" id="CHEBI:29105"/>
    </cofactor>
</comment>
<dbReference type="OrthoDB" id="9789270at2"/>
<evidence type="ECO:0000256" key="5">
    <source>
        <dbReference type="ARBA" id="ARBA00022723"/>
    </source>
</evidence>
<evidence type="ECO:0000256" key="7">
    <source>
        <dbReference type="ARBA" id="ARBA00022833"/>
    </source>
</evidence>
<feature type="transmembrane region" description="Helical" evidence="11">
    <location>
        <begin position="67"/>
        <end position="91"/>
    </location>
</feature>
<evidence type="ECO:0000313" key="13">
    <source>
        <dbReference type="EMBL" id="ATL47148.1"/>
    </source>
</evidence>
<keyword evidence="9" id="KW-0482">Metalloprotease</keyword>
<feature type="domain" description="Peptidase M48" evidence="12">
    <location>
        <begin position="114"/>
        <end position="375"/>
    </location>
</feature>
<dbReference type="GO" id="GO:0004222">
    <property type="term" value="F:metalloendopeptidase activity"/>
    <property type="evidence" value="ECO:0007669"/>
    <property type="project" value="InterPro"/>
</dbReference>
<keyword evidence="8 11" id="KW-1133">Transmembrane helix</keyword>
<dbReference type="InterPro" id="IPR050083">
    <property type="entry name" value="HtpX_protease"/>
</dbReference>
<evidence type="ECO:0000256" key="6">
    <source>
        <dbReference type="ARBA" id="ARBA00022801"/>
    </source>
</evidence>
<feature type="transmembrane region" description="Helical" evidence="11">
    <location>
        <begin position="228"/>
        <end position="248"/>
    </location>
</feature>
<proteinExistence type="predicted"/>
<keyword evidence="5" id="KW-0479">Metal-binding</keyword>
<dbReference type="CDD" id="cd07328">
    <property type="entry name" value="M48_Ste24p_like"/>
    <property type="match status" value="1"/>
</dbReference>
<dbReference type="GO" id="GO:0046872">
    <property type="term" value="F:metal ion binding"/>
    <property type="evidence" value="ECO:0007669"/>
    <property type="project" value="UniProtKB-KW"/>
</dbReference>
<dbReference type="AlphaFoldDB" id="A0A291QT46"/>
<feature type="transmembrane region" description="Helical" evidence="11">
    <location>
        <begin position="31"/>
        <end position="61"/>
    </location>
</feature>
<keyword evidence="2" id="KW-1003">Cell membrane</keyword>
<dbReference type="GO" id="GO:0006508">
    <property type="term" value="P:proteolysis"/>
    <property type="evidence" value="ECO:0007669"/>
    <property type="project" value="UniProtKB-KW"/>
</dbReference>
<keyword evidence="3" id="KW-0645">Protease</keyword>
<evidence type="ECO:0000256" key="11">
    <source>
        <dbReference type="SAM" id="Phobius"/>
    </source>
</evidence>
<evidence type="ECO:0000259" key="12">
    <source>
        <dbReference type="Pfam" id="PF01435"/>
    </source>
</evidence>
<dbReference type="Proteomes" id="UP000220133">
    <property type="component" value="Chromosome"/>
</dbReference>
<protein>
    <recommendedName>
        <fullName evidence="12">Peptidase M48 domain-containing protein</fullName>
    </recommendedName>
</protein>
<dbReference type="RefSeq" id="WP_098193530.1">
    <property type="nucleotide sequence ID" value="NZ_CP023777.1"/>
</dbReference>
<evidence type="ECO:0000256" key="10">
    <source>
        <dbReference type="ARBA" id="ARBA00023136"/>
    </source>
</evidence>
<evidence type="ECO:0000256" key="3">
    <source>
        <dbReference type="ARBA" id="ARBA00022670"/>
    </source>
</evidence>
<organism evidence="13 14">
    <name type="scientific">Chitinophaga caeni</name>
    <dbReference type="NCBI Taxonomy" id="2029983"/>
    <lineage>
        <taxon>Bacteria</taxon>
        <taxon>Pseudomonadati</taxon>
        <taxon>Bacteroidota</taxon>
        <taxon>Chitinophagia</taxon>
        <taxon>Chitinophagales</taxon>
        <taxon>Chitinophagaceae</taxon>
        <taxon>Chitinophaga</taxon>
    </lineage>
</organism>
<evidence type="ECO:0000256" key="4">
    <source>
        <dbReference type="ARBA" id="ARBA00022692"/>
    </source>
</evidence>
<dbReference type="Pfam" id="PF01435">
    <property type="entry name" value="Peptidase_M48"/>
    <property type="match status" value="1"/>
</dbReference>
<dbReference type="EMBL" id="CP023777">
    <property type="protein sequence ID" value="ATL47148.1"/>
    <property type="molecule type" value="Genomic_DNA"/>
</dbReference>
<name>A0A291QT46_9BACT</name>
<evidence type="ECO:0000313" key="14">
    <source>
        <dbReference type="Proteomes" id="UP000220133"/>
    </source>
</evidence>
<keyword evidence="14" id="KW-1185">Reference proteome</keyword>
<reference evidence="13 14" key="1">
    <citation type="submission" date="2017-10" db="EMBL/GenBank/DDBJ databases">
        <title>Paenichitinophaga pekingensis gen. nov., sp. nov., isolated from activated sludge.</title>
        <authorList>
            <person name="Jin D."/>
            <person name="Kong X."/>
            <person name="Deng Y."/>
            <person name="Bai Z."/>
        </authorList>
    </citation>
    <scope>NUCLEOTIDE SEQUENCE [LARGE SCALE GENOMIC DNA]</scope>
    <source>
        <strain evidence="13 14">13</strain>
    </source>
</reference>
<sequence>MSTNFYPSNPVDVDPNLTIPGKAFKMQVMKVILAIVLFVLVYLLMVALSVALAIGCIYLGIKVMTFARGIMAILLGAAIIFFGLLVCYFLLKFIFAKANTHNPQRIRIFEVEHPKLFEFVRQLAKDTNVPMPKKIYVVPDINAAVFYNSNFWSMFLPVRKNLEIGLGLVNILNLSEFKMVIAHEFGHFSQKSMKLGSYTYSVNRIIYNILYENDGYNNILSKAGSVHAIFSIITMLAATIARGIQAILKGMFSLINKPYYKLSREMEFHADAVALSVVGTEAATSSMMKIETLQFGYDISMSKLNEWIKQEAAPRNMFDAQYQANLLHSEWNDIPVKEGLLYVEERHFDYITPPRLVVQDQWASHPPTEERIKRFKVANIENVIDTRSAWSLFDDKESMQERATRHLVEVSFPNLKVQEWRDTGILMDEVKTFMGAIRFPGIFRDYYEGRSFVKIEPGELPQGEQRFEDIYNEKVIARIRRHFQNERELYLLKMIQGEQVKVKHFTFDGVRYRSKDVEKIIKVLEVAVQEDTKWLEELDLKGYALHLQLARVRSEDMEAELVVRYQEIIRLEAHLEQLKEVLDSLFNTINTIYGEEHTLIRLKILFNELKVKENKLKSILLDFEKNNWTAYFYSAGFAGEFEKFLRGTFQYFDGNNVMADEINLLFSIGNQVEFYAGRIEKSLKKNYLEAVKELV</sequence>
<evidence type="ECO:0000256" key="1">
    <source>
        <dbReference type="ARBA" id="ARBA00001947"/>
    </source>
</evidence>
<evidence type="ECO:0000256" key="8">
    <source>
        <dbReference type="ARBA" id="ARBA00022989"/>
    </source>
</evidence>
<dbReference type="PANTHER" id="PTHR43221">
    <property type="entry name" value="PROTEASE HTPX"/>
    <property type="match status" value="1"/>
</dbReference>
<dbReference type="InterPro" id="IPR001915">
    <property type="entry name" value="Peptidase_M48"/>
</dbReference>
<keyword evidence="10 11" id="KW-0472">Membrane</keyword>
<evidence type="ECO:0000256" key="2">
    <source>
        <dbReference type="ARBA" id="ARBA00022475"/>
    </source>
</evidence>
<evidence type="ECO:0000256" key="9">
    <source>
        <dbReference type="ARBA" id="ARBA00023049"/>
    </source>
</evidence>
<dbReference type="Gene3D" id="3.30.2010.10">
    <property type="entry name" value="Metalloproteases ('zincins'), catalytic domain"/>
    <property type="match status" value="1"/>
</dbReference>
<accession>A0A291QT46</accession>
<dbReference type="PANTHER" id="PTHR43221:SF2">
    <property type="entry name" value="PROTEASE HTPX HOMOLOG"/>
    <property type="match status" value="1"/>
</dbReference>
<keyword evidence="4 11" id="KW-0812">Transmembrane</keyword>
<keyword evidence="6" id="KW-0378">Hydrolase</keyword>
<keyword evidence="7" id="KW-0862">Zinc</keyword>
<gene>
    <name evidence="13" type="ORF">COR50_08100</name>
</gene>